<dbReference type="EMBL" id="FNEK01000071">
    <property type="protein sequence ID" value="SDL17509.1"/>
    <property type="molecule type" value="Genomic_DNA"/>
</dbReference>
<gene>
    <name evidence="1" type="ORF">SAMN04488026_10717</name>
</gene>
<dbReference type="STRING" id="571298.SAMN04488026_10717"/>
<reference evidence="1 2" key="1">
    <citation type="submission" date="2016-10" db="EMBL/GenBank/DDBJ databases">
        <authorList>
            <person name="de Groot N.N."/>
        </authorList>
    </citation>
    <scope>NUCLEOTIDE SEQUENCE [LARGE SCALE GENOMIC DNA]</scope>
    <source>
        <strain evidence="1 2">DSM 25294</strain>
    </source>
</reference>
<sequence length="34" mass="3566">MTKRNLIAATALASLFALPGLAEFPDSPIQVIVP</sequence>
<accession>A0A1G9HX36</accession>
<name>A0A1G9HX36_9RHOB</name>
<protein>
    <submittedName>
        <fullName evidence="1">Uncharacterized protein</fullName>
    </submittedName>
</protein>
<dbReference type="AlphaFoldDB" id="A0A1G9HX36"/>
<dbReference type="Proteomes" id="UP000199382">
    <property type="component" value="Unassembled WGS sequence"/>
</dbReference>
<keyword evidence="2" id="KW-1185">Reference proteome</keyword>
<organism evidence="1 2">
    <name type="scientific">Aliiruegeria lutimaris</name>
    <dbReference type="NCBI Taxonomy" id="571298"/>
    <lineage>
        <taxon>Bacteria</taxon>
        <taxon>Pseudomonadati</taxon>
        <taxon>Pseudomonadota</taxon>
        <taxon>Alphaproteobacteria</taxon>
        <taxon>Rhodobacterales</taxon>
        <taxon>Roseobacteraceae</taxon>
        <taxon>Aliiruegeria</taxon>
    </lineage>
</organism>
<evidence type="ECO:0000313" key="2">
    <source>
        <dbReference type="Proteomes" id="UP000199382"/>
    </source>
</evidence>
<evidence type="ECO:0000313" key="1">
    <source>
        <dbReference type="EMBL" id="SDL17509.1"/>
    </source>
</evidence>
<proteinExistence type="predicted"/>